<dbReference type="EMBL" id="CP001047">
    <property type="protein sequence ID" value="ACF07070.1"/>
    <property type="molecule type" value="Genomic_DNA"/>
</dbReference>
<dbReference type="STRING" id="243272.MARTH_orf133"/>
<gene>
    <name evidence="3" type="ordered locus">MARTH_orf133</name>
</gene>
<dbReference type="HOGENOM" id="CLU_301842_0_0_14"/>
<feature type="signal peptide" evidence="2">
    <location>
        <begin position="1"/>
        <end position="27"/>
    </location>
</feature>
<keyword evidence="4" id="KW-1185">Reference proteome</keyword>
<dbReference type="RefSeq" id="WP_012498027.1">
    <property type="nucleotide sequence ID" value="NC_011025.1"/>
</dbReference>
<sequence>MNKTHKRRIALLSVLAISTLGLTTTNAYLVVRNSKPKDLSKAKNDYDQKIKLLEAKKQALMKANERNKFDQLLSDIDTKKQVFDTEAKKAKEAKELNKVIEKIVKYLANEVEPWEQSASTLLKLIKEGEEIVKKPFDSELGWLKDEFASALTSAKTTNGKKNKNYVDQEIANLQSLLTYTKAINDPSKAREILKKQIDEAKLINENLKKYPDLFGHIQPQLEQHLNHAQEIFNDQNKKAKDYLLEARTLQNQAKVATNQAFNFVKAKLFEKITTVEAYLPTVKNGHFESLKITLQEKLDIAKLKHESSNDFVDLAKAYKELSDGYDKLKNETNNLDLDAIKARIKAHVQSLKQLAEKPENLWQKDAILETINTEIGNYEALNTLEELKNIEKTSSTKLQKHIENENEKSTIWNELKQLFQIENTIPNFIRDLGVARLLDQKEKLEKAIIPEFTQENEYHQKDLEFIKQKYEAFKTIYQEIYNIHYLPVLETLKTKLASQVVEAKKFLDDHKPDKSPIDALEELQNICNSINSALQNYEKHQKGNSYYELNNISRTLESSLTNAKSNYISLKSQYESHVAAFKSRIKTIEKQISILEANKDNFDLEDEIKQFKDFIEQIKNTMNAKSIAQIKEDAKKIQKLHEKLIVETKNNKIKPKMTQIKDEATQWLETADLANEQWLNGNSNPYEQISRPAYAKNLYQLVLEWINAYSSYIKSYDFEQLFRYYKELSKEFKNSKDSYTTLMGQAKQWLEDFFKYDKNNEYGYNEYISTYRKYQTYYFVATVDSSYDDYLAEHFFKKIKKAIEIKNQAKPKYVEMAWIHEMQSNLQHIKQVLEERLEKFKKSKIKNLQTSEQVSFESEPDKAYRQFGFVAKTYSSLEDTESIISHYIRATKSVLEYDPSFKTNDKYTTIEQKLEDLKNLTNVTSQDDILEKFAEIAKLKYQIIDESNLDISKKLLLHSQLSSSSENGQYDEVSKYINDQAKTKWWSMY</sequence>
<accession>B3PM18</accession>
<feature type="coiled-coil region" evidence="1">
    <location>
        <begin position="578"/>
        <end position="647"/>
    </location>
</feature>
<dbReference type="AlphaFoldDB" id="B3PM18"/>
<organism evidence="3 4">
    <name type="scientific">Metamycoplasma arthritidis (strain 158L3-1)</name>
    <name type="common">Mycoplasma arthritidis</name>
    <dbReference type="NCBI Taxonomy" id="243272"/>
    <lineage>
        <taxon>Bacteria</taxon>
        <taxon>Bacillati</taxon>
        <taxon>Mycoplasmatota</taxon>
        <taxon>Mycoplasmoidales</taxon>
        <taxon>Metamycoplasmataceae</taxon>
        <taxon>Metamycoplasma</taxon>
    </lineage>
</organism>
<evidence type="ECO:0000256" key="1">
    <source>
        <dbReference type="SAM" id="Coils"/>
    </source>
</evidence>
<evidence type="ECO:0000256" key="2">
    <source>
        <dbReference type="SAM" id="SignalP"/>
    </source>
</evidence>
<protein>
    <submittedName>
        <fullName evidence="3">Uncharacterized protein</fullName>
    </submittedName>
</protein>
<proteinExistence type="predicted"/>
<feature type="chain" id="PRO_5002796687" evidence="2">
    <location>
        <begin position="28"/>
        <end position="989"/>
    </location>
</feature>
<name>B3PM18_META1</name>
<dbReference type="Proteomes" id="UP000008812">
    <property type="component" value="Chromosome"/>
</dbReference>
<evidence type="ECO:0000313" key="4">
    <source>
        <dbReference type="Proteomes" id="UP000008812"/>
    </source>
</evidence>
<evidence type="ECO:0000313" key="3">
    <source>
        <dbReference type="EMBL" id="ACF07070.1"/>
    </source>
</evidence>
<dbReference type="KEGG" id="mat:MARTH_orf133"/>
<keyword evidence="1" id="KW-0175">Coiled coil</keyword>
<reference evidence="3 4" key="1">
    <citation type="journal article" date="2008" name="Infect. Immun.">
        <title>Genome of Mycoplasma arthritidis.</title>
        <authorList>
            <person name="Dybvig K."/>
            <person name="Zuhua C."/>
            <person name="Lao P."/>
            <person name="Jordan D.S."/>
            <person name="French C.T."/>
            <person name="Tu A.H."/>
            <person name="Loraine A.E."/>
        </authorList>
    </citation>
    <scope>NUCLEOTIDE SEQUENCE [LARGE SCALE GENOMIC DNA]</scope>
    <source>
        <strain evidence="3 4">158L3-1</strain>
    </source>
</reference>
<keyword evidence="2" id="KW-0732">Signal</keyword>
<feature type="coiled-coil region" evidence="1">
    <location>
        <begin position="190"/>
        <end position="259"/>
    </location>
</feature>